<organism evidence="2 3">
    <name type="scientific">Hydrogenophaga crocea</name>
    <dbReference type="NCBI Taxonomy" id="2716225"/>
    <lineage>
        <taxon>Bacteria</taxon>
        <taxon>Pseudomonadati</taxon>
        <taxon>Pseudomonadota</taxon>
        <taxon>Betaproteobacteria</taxon>
        <taxon>Burkholderiales</taxon>
        <taxon>Comamonadaceae</taxon>
        <taxon>Hydrogenophaga</taxon>
    </lineage>
</organism>
<dbReference type="Proteomes" id="UP000503162">
    <property type="component" value="Chromosome"/>
</dbReference>
<evidence type="ECO:0000256" key="1">
    <source>
        <dbReference type="SAM" id="Phobius"/>
    </source>
</evidence>
<evidence type="ECO:0000313" key="2">
    <source>
        <dbReference type="EMBL" id="QIM52814.1"/>
    </source>
</evidence>
<accession>A0A6G8IHY9</accession>
<dbReference type="InterPro" id="IPR021344">
    <property type="entry name" value="DUF2970"/>
</dbReference>
<feature type="transmembrane region" description="Helical" evidence="1">
    <location>
        <begin position="42"/>
        <end position="65"/>
    </location>
</feature>
<keyword evidence="3" id="KW-1185">Reference proteome</keyword>
<gene>
    <name evidence="2" type="ORF">G9Q37_11985</name>
</gene>
<keyword evidence="1" id="KW-1133">Transmembrane helix</keyword>
<keyword evidence="1" id="KW-0812">Transmembrane</keyword>
<dbReference type="AlphaFoldDB" id="A0A6G8IHY9"/>
<name>A0A6G8IHY9_9BURK</name>
<evidence type="ECO:0000313" key="3">
    <source>
        <dbReference type="Proteomes" id="UP000503162"/>
    </source>
</evidence>
<dbReference type="KEGG" id="hcz:G9Q37_11985"/>
<sequence length="66" mass="7167">MAAPERSGSLLGTVKAVLWGFLGVRQRAEYEKDIKRLNPLHLVVVGMVMAFVFVGALIALVNWVAG</sequence>
<dbReference type="RefSeq" id="WP_166227416.1">
    <property type="nucleotide sequence ID" value="NZ_CP049989.1"/>
</dbReference>
<dbReference type="EMBL" id="CP049989">
    <property type="protein sequence ID" value="QIM52814.1"/>
    <property type="molecule type" value="Genomic_DNA"/>
</dbReference>
<reference evidence="2 3" key="1">
    <citation type="submission" date="2020-03" db="EMBL/GenBank/DDBJ databases">
        <title>Hydrogenophaga sp. nov. isolated from cyanobacterial mat.</title>
        <authorList>
            <person name="Thorat V."/>
            <person name="Kirdat K."/>
            <person name="Tiwarekar B."/>
            <person name="Costa E.D."/>
            <person name="Yadav A."/>
        </authorList>
    </citation>
    <scope>NUCLEOTIDE SEQUENCE [LARGE SCALE GENOMIC DNA]</scope>
    <source>
        <strain evidence="2 3">BA0156</strain>
    </source>
</reference>
<dbReference type="Pfam" id="PF11174">
    <property type="entry name" value="DUF2970"/>
    <property type="match status" value="1"/>
</dbReference>
<keyword evidence="1" id="KW-0472">Membrane</keyword>
<protein>
    <submittedName>
        <fullName evidence="2">DUF2970 domain-containing protein</fullName>
    </submittedName>
</protein>
<proteinExistence type="predicted"/>